<sequence>MGVIGPSGSGKSTLLRALNRLWEPPSGTVFLDGKDITEIDVLELRFKVGMLFQLPFCSKIAAAINLTKRLLSPIRLANSLYSTQLARSHSLQNQVIYVSPFLNLKQKLFFSSNPQQTLDLILSENWSTKLEKRLLNSKSEFNHESVMYVLKKLSNDPQKASNFFNWIVKNLGFQPSSSIYSLMLRVYANKDSIKQFWITVHKMKEEGFFIDDQAYLLIIRDFKKSSLTNEAAILTKFYNAMVKDNAVNDVVKEFVNVVIESDWGDGVDERLKRMNFGFELSGNFVLRVLKDLRKYPLKALGFFNWVRENFEFEHDTVTYNGMLRVLGREDLIQEFWNVFDEMKTNGYEMDLDTYLKVTRFFQKRKMLEEAVELYERMMDSPYTPSVQDCGVLLRTIAGSNSPNLDLVFRVVNKFESKGNSLSKNVYDGIHRSLTSVGQFEEAEKMMSAMKDAGYAPDNITYSQLIFGLCKARKLEEASKVIDVMEQNGCTPDVKTWTILIQGHCSANEVDKAVIFLADMVEKGCEADADLLDVLINAFLGQNKSIGAYQMLTEMVKSGGVKPWQATYKNLIQRLLLERKFDESLELLRLMKKHDYPPFSEAFVGYVSKFGTVDDALMFLKASSFKESPAVSAYQNMFQRLFDEGRESEAKDLLFKSPPHIRKHKFISIFFGSV</sequence>
<gene>
    <name evidence="1" type="ORF">L1987_22934</name>
</gene>
<name>A0ACB9IG86_9ASTR</name>
<evidence type="ECO:0000313" key="2">
    <source>
        <dbReference type="Proteomes" id="UP001056120"/>
    </source>
</evidence>
<evidence type="ECO:0000313" key="1">
    <source>
        <dbReference type="EMBL" id="KAI3807014.1"/>
    </source>
</evidence>
<dbReference type="Proteomes" id="UP001056120">
    <property type="component" value="Linkage Group LG08"/>
</dbReference>
<keyword evidence="2" id="KW-1185">Reference proteome</keyword>
<accession>A0ACB9IG86</accession>
<reference evidence="2" key="1">
    <citation type="journal article" date="2022" name="Mol. Ecol. Resour.">
        <title>The genomes of chicory, endive, great burdock and yacon provide insights into Asteraceae palaeo-polyploidization history and plant inulin production.</title>
        <authorList>
            <person name="Fan W."/>
            <person name="Wang S."/>
            <person name="Wang H."/>
            <person name="Wang A."/>
            <person name="Jiang F."/>
            <person name="Liu H."/>
            <person name="Zhao H."/>
            <person name="Xu D."/>
            <person name="Zhang Y."/>
        </authorList>
    </citation>
    <scope>NUCLEOTIDE SEQUENCE [LARGE SCALE GENOMIC DNA]</scope>
    <source>
        <strain evidence="2">cv. Yunnan</strain>
    </source>
</reference>
<reference evidence="1 2" key="2">
    <citation type="journal article" date="2022" name="Mol. Ecol. Resour.">
        <title>The genomes of chicory, endive, great burdock and yacon provide insights into Asteraceae paleo-polyploidization history and plant inulin production.</title>
        <authorList>
            <person name="Fan W."/>
            <person name="Wang S."/>
            <person name="Wang H."/>
            <person name="Wang A."/>
            <person name="Jiang F."/>
            <person name="Liu H."/>
            <person name="Zhao H."/>
            <person name="Xu D."/>
            <person name="Zhang Y."/>
        </authorList>
    </citation>
    <scope>NUCLEOTIDE SEQUENCE [LARGE SCALE GENOMIC DNA]</scope>
    <source>
        <strain evidence="2">cv. Yunnan</strain>
        <tissue evidence="1">Leaves</tissue>
    </source>
</reference>
<organism evidence="1 2">
    <name type="scientific">Smallanthus sonchifolius</name>
    <dbReference type="NCBI Taxonomy" id="185202"/>
    <lineage>
        <taxon>Eukaryota</taxon>
        <taxon>Viridiplantae</taxon>
        <taxon>Streptophyta</taxon>
        <taxon>Embryophyta</taxon>
        <taxon>Tracheophyta</taxon>
        <taxon>Spermatophyta</taxon>
        <taxon>Magnoliopsida</taxon>
        <taxon>eudicotyledons</taxon>
        <taxon>Gunneridae</taxon>
        <taxon>Pentapetalae</taxon>
        <taxon>asterids</taxon>
        <taxon>campanulids</taxon>
        <taxon>Asterales</taxon>
        <taxon>Asteraceae</taxon>
        <taxon>Asteroideae</taxon>
        <taxon>Heliantheae alliance</taxon>
        <taxon>Millerieae</taxon>
        <taxon>Smallanthus</taxon>
    </lineage>
</organism>
<proteinExistence type="predicted"/>
<dbReference type="EMBL" id="CM042025">
    <property type="protein sequence ID" value="KAI3807014.1"/>
    <property type="molecule type" value="Genomic_DNA"/>
</dbReference>
<comment type="caution">
    <text evidence="1">The sequence shown here is derived from an EMBL/GenBank/DDBJ whole genome shotgun (WGS) entry which is preliminary data.</text>
</comment>
<protein>
    <submittedName>
        <fullName evidence="1">Uncharacterized protein</fullName>
    </submittedName>
</protein>